<reference evidence="2" key="1">
    <citation type="submission" date="2020-02" db="EMBL/GenBank/DDBJ databases">
        <authorList>
            <person name="Meier V. D."/>
        </authorList>
    </citation>
    <scope>NUCLEOTIDE SEQUENCE</scope>
    <source>
        <strain evidence="2">AVDCRST_MAG42</strain>
    </source>
</reference>
<evidence type="ECO:0000313" key="2">
    <source>
        <dbReference type="EMBL" id="CAA9268948.1"/>
    </source>
</evidence>
<protein>
    <recommendedName>
        <fullName evidence="3">MucB/RseB N-terminal domain-containing protein</fullName>
    </recommendedName>
</protein>
<feature type="region of interest" description="Disordered" evidence="1">
    <location>
        <begin position="216"/>
        <end position="235"/>
    </location>
</feature>
<organism evidence="2">
    <name type="scientific">uncultured Chthoniobacterales bacterium</name>
    <dbReference type="NCBI Taxonomy" id="1836801"/>
    <lineage>
        <taxon>Bacteria</taxon>
        <taxon>Pseudomonadati</taxon>
        <taxon>Verrucomicrobiota</taxon>
        <taxon>Spartobacteria</taxon>
        <taxon>Chthoniobacterales</taxon>
        <taxon>environmental samples</taxon>
    </lineage>
</organism>
<proteinExistence type="predicted"/>
<evidence type="ECO:0000256" key="1">
    <source>
        <dbReference type="SAM" id="MobiDB-lite"/>
    </source>
</evidence>
<name>A0A6J4J625_9BACT</name>
<sequence length="235" mass="25687">MHIAVAASVGAQTVEGPVAAEALLKRMEAAYGALASYSDVTAVKFRNPDGTDRSTVEFKVWFARPSRFRADAQTTRPDGSQAKREVMWTDGQNARSWSIGKAVTNLPKIQLAGSGMFGTYAYHVPTLLEPAYAGKKRLHELGSPTLIGEEAVEGIDCYRIQGQFFTDPYELWLGKRDLLVRKLVASYAGNQMEEIHRNVETNVPIAGEVFKFAPENEAVPAPATRSPEPTRKSGG</sequence>
<gene>
    <name evidence="2" type="ORF">AVDCRST_MAG42-3332</name>
</gene>
<dbReference type="AlphaFoldDB" id="A0A6J4J625"/>
<dbReference type="EMBL" id="CADCTA010000117">
    <property type="protein sequence ID" value="CAA9268948.1"/>
    <property type="molecule type" value="Genomic_DNA"/>
</dbReference>
<accession>A0A6J4J625</accession>
<evidence type="ECO:0008006" key="3">
    <source>
        <dbReference type="Google" id="ProtNLM"/>
    </source>
</evidence>